<feature type="compositionally biased region" description="Low complexity" evidence="1">
    <location>
        <begin position="17"/>
        <end position="36"/>
    </location>
</feature>
<evidence type="ECO:0000256" key="1">
    <source>
        <dbReference type="SAM" id="MobiDB-lite"/>
    </source>
</evidence>
<evidence type="ECO:0000313" key="2">
    <source>
        <dbReference type="EMBL" id="KAG1529574.1"/>
    </source>
</evidence>
<gene>
    <name evidence="2" type="ORF">G6F50_017905</name>
</gene>
<protein>
    <submittedName>
        <fullName evidence="2">Uncharacterized protein</fullName>
    </submittedName>
</protein>
<feature type="region of interest" description="Disordered" evidence="1">
    <location>
        <begin position="1"/>
        <end position="45"/>
    </location>
</feature>
<reference evidence="2 3" key="1">
    <citation type="journal article" date="2020" name="Microb. Genom.">
        <title>Genetic diversity of clinical and environmental Mucorales isolates obtained from an investigation of mucormycosis cases among solid organ transplant recipients.</title>
        <authorList>
            <person name="Nguyen M.H."/>
            <person name="Kaul D."/>
            <person name="Muto C."/>
            <person name="Cheng S.J."/>
            <person name="Richter R.A."/>
            <person name="Bruno V.M."/>
            <person name="Liu G."/>
            <person name="Beyhan S."/>
            <person name="Sundermann A.J."/>
            <person name="Mounaud S."/>
            <person name="Pasculle A.W."/>
            <person name="Nierman W.C."/>
            <person name="Driscoll E."/>
            <person name="Cumbie R."/>
            <person name="Clancy C.J."/>
            <person name="Dupont C.L."/>
        </authorList>
    </citation>
    <scope>NUCLEOTIDE SEQUENCE [LARGE SCALE GENOMIC DNA]</scope>
    <source>
        <strain evidence="2 3">GL24</strain>
    </source>
</reference>
<proteinExistence type="predicted"/>
<sequence>MRVNSTEGRPTRMGRARPSSPTTCTARSTRSSSPSANTMRAGPPSRTMRLAAENSGFMNAPECGRVATPPSIAALATAGAMRTIRGGSNGLGIRYSGPNEISNVP</sequence>
<accession>A0A9P7BZ45</accession>
<dbReference type="AlphaFoldDB" id="A0A9P7BZ45"/>
<keyword evidence="3" id="KW-1185">Reference proteome</keyword>
<dbReference type="EMBL" id="JAANIU010014693">
    <property type="protein sequence ID" value="KAG1529574.1"/>
    <property type="molecule type" value="Genomic_DNA"/>
</dbReference>
<dbReference type="Proteomes" id="UP000740926">
    <property type="component" value="Unassembled WGS sequence"/>
</dbReference>
<organism evidence="2 3">
    <name type="scientific">Rhizopus delemar</name>
    <dbReference type="NCBI Taxonomy" id="936053"/>
    <lineage>
        <taxon>Eukaryota</taxon>
        <taxon>Fungi</taxon>
        <taxon>Fungi incertae sedis</taxon>
        <taxon>Mucoromycota</taxon>
        <taxon>Mucoromycotina</taxon>
        <taxon>Mucoromycetes</taxon>
        <taxon>Mucorales</taxon>
        <taxon>Mucorineae</taxon>
        <taxon>Rhizopodaceae</taxon>
        <taxon>Rhizopus</taxon>
    </lineage>
</organism>
<evidence type="ECO:0000313" key="3">
    <source>
        <dbReference type="Proteomes" id="UP000740926"/>
    </source>
</evidence>
<name>A0A9P7BZ45_9FUNG</name>
<comment type="caution">
    <text evidence="2">The sequence shown here is derived from an EMBL/GenBank/DDBJ whole genome shotgun (WGS) entry which is preliminary data.</text>
</comment>